<reference evidence="1" key="1">
    <citation type="submission" date="2021-10" db="EMBL/GenBank/DDBJ databases">
        <title>Tropical sea cucumber genome reveals ecological adaptation and Cuvierian tubules defense mechanism.</title>
        <authorList>
            <person name="Chen T."/>
        </authorList>
    </citation>
    <scope>NUCLEOTIDE SEQUENCE</scope>
    <source>
        <strain evidence="1">Nanhai2018</strain>
        <tissue evidence="1">Muscle</tissue>
    </source>
</reference>
<accession>A0A9Q1BAL7</accession>
<dbReference type="OrthoDB" id="8028725at2759"/>
<keyword evidence="2" id="KW-1185">Reference proteome</keyword>
<evidence type="ECO:0000313" key="2">
    <source>
        <dbReference type="Proteomes" id="UP001152320"/>
    </source>
</evidence>
<dbReference type="EMBL" id="JAIZAY010000689">
    <property type="protein sequence ID" value="KAJ8018049.1"/>
    <property type="molecule type" value="Genomic_DNA"/>
</dbReference>
<organism evidence="1 2">
    <name type="scientific">Holothuria leucospilota</name>
    <name type="common">Black long sea cucumber</name>
    <name type="synonym">Mertensiothuria leucospilota</name>
    <dbReference type="NCBI Taxonomy" id="206669"/>
    <lineage>
        <taxon>Eukaryota</taxon>
        <taxon>Metazoa</taxon>
        <taxon>Echinodermata</taxon>
        <taxon>Eleutherozoa</taxon>
        <taxon>Echinozoa</taxon>
        <taxon>Holothuroidea</taxon>
        <taxon>Aspidochirotacea</taxon>
        <taxon>Aspidochirotida</taxon>
        <taxon>Holothuriidae</taxon>
        <taxon>Holothuria</taxon>
    </lineage>
</organism>
<comment type="caution">
    <text evidence="1">The sequence shown here is derived from an EMBL/GenBank/DDBJ whole genome shotgun (WGS) entry which is preliminary data.</text>
</comment>
<dbReference type="AlphaFoldDB" id="A0A9Q1BAL7"/>
<dbReference type="Proteomes" id="UP001152320">
    <property type="component" value="Unassembled WGS sequence"/>
</dbReference>
<name>A0A9Q1BAL7_HOLLE</name>
<sequence>MFAPILPTSLRFVSSCVISLHCPGRISPSSPIKSTNRGGTYLTFGSIDESVENALIRAPASGSEKQGDSFEVHIVEQKPISSERLEEIKVETEKDATLQSLSQTVKEGWPRSKDQIGSHLNEYWQYRDEITIESK</sequence>
<protein>
    <submittedName>
        <fullName evidence="1">Uncharacterized protein</fullName>
    </submittedName>
</protein>
<proteinExistence type="predicted"/>
<gene>
    <name evidence="1" type="ORF">HOLleu_44176</name>
</gene>
<evidence type="ECO:0000313" key="1">
    <source>
        <dbReference type="EMBL" id="KAJ8018049.1"/>
    </source>
</evidence>